<protein>
    <submittedName>
        <fullName evidence="1">Uncharacterized protein</fullName>
    </submittedName>
</protein>
<proteinExistence type="predicted"/>
<dbReference type="AlphaFoldDB" id="A0A0F9KQD2"/>
<name>A0A0F9KQD2_9ZZZZ</name>
<gene>
    <name evidence="1" type="ORF">LCGC14_1673970</name>
</gene>
<organism evidence="1">
    <name type="scientific">marine sediment metagenome</name>
    <dbReference type="NCBI Taxonomy" id="412755"/>
    <lineage>
        <taxon>unclassified sequences</taxon>
        <taxon>metagenomes</taxon>
        <taxon>ecological metagenomes</taxon>
    </lineage>
</organism>
<sequence length="101" mass="11987">MEDNVDNTKLGEDSIKQPKKYVARWRNEWRIDNDTIIDDFIKAYGNIKELFQRWKSKGLILDPDYIGTVGDIYAHFCIYDETVALQEGFEEERFKVDGFEE</sequence>
<reference evidence="1" key="1">
    <citation type="journal article" date="2015" name="Nature">
        <title>Complex archaea that bridge the gap between prokaryotes and eukaryotes.</title>
        <authorList>
            <person name="Spang A."/>
            <person name="Saw J.H."/>
            <person name="Jorgensen S.L."/>
            <person name="Zaremba-Niedzwiedzka K."/>
            <person name="Martijn J."/>
            <person name="Lind A.E."/>
            <person name="van Eijk R."/>
            <person name="Schleper C."/>
            <person name="Guy L."/>
            <person name="Ettema T.J."/>
        </authorList>
    </citation>
    <scope>NUCLEOTIDE SEQUENCE</scope>
</reference>
<evidence type="ECO:0000313" key="1">
    <source>
        <dbReference type="EMBL" id="KKM17620.1"/>
    </source>
</evidence>
<accession>A0A0F9KQD2</accession>
<comment type="caution">
    <text evidence="1">The sequence shown here is derived from an EMBL/GenBank/DDBJ whole genome shotgun (WGS) entry which is preliminary data.</text>
</comment>
<dbReference type="EMBL" id="LAZR01014410">
    <property type="protein sequence ID" value="KKM17620.1"/>
    <property type="molecule type" value="Genomic_DNA"/>
</dbReference>